<dbReference type="GO" id="GO:0046872">
    <property type="term" value="F:metal ion binding"/>
    <property type="evidence" value="ECO:0007669"/>
    <property type="project" value="UniProtKB-KW"/>
</dbReference>
<dbReference type="Gene3D" id="3.60.15.10">
    <property type="entry name" value="Ribonuclease Z/Hydroxyacylglutathione hydrolase-like"/>
    <property type="match status" value="1"/>
</dbReference>
<dbReference type="InterPro" id="IPR036866">
    <property type="entry name" value="RibonucZ/Hydroxyglut_hydro"/>
</dbReference>
<dbReference type="GO" id="GO:0006749">
    <property type="term" value="P:glutathione metabolic process"/>
    <property type="evidence" value="ECO:0007669"/>
    <property type="project" value="InterPro"/>
</dbReference>
<dbReference type="SUPFAM" id="SSF56281">
    <property type="entry name" value="Metallo-hydrolase/oxidoreductase"/>
    <property type="match status" value="1"/>
</dbReference>
<dbReference type="InterPro" id="IPR051682">
    <property type="entry name" value="Mito_Persulfide_Diox"/>
</dbReference>
<evidence type="ECO:0000313" key="4">
    <source>
        <dbReference type="Proteomes" id="UP000199055"/>
    </source>
</evidence>
<dbReference type="Pfam" id="PF00753">
    <property type="entry name" value="Lactamase_B"/>
    <property type="match status" value="1"/>
</dbReference>
<accession>A0A1H9F3S9</accession>
<sequence>MITVLPIETPGLGDRTYLAHDGSTALVVDPQRDYDRVTALAEAAGVRITHVFETHIHNDYVTGGLALARETGAQYLVNTDDEVSYERTGIRDGDIVEVGAMRVRVIHTPGHTHTHLSFALEAGGEQIAVFTGGSLLYGSTGRPDLLGPDHTDTLVRAQWRSAHRLAKELPDSTAVYPTHGFGSFCSATQSAGLSSTIGEEKKTNSALTADEEAYVEQLLAGLDAYPTYYAHMGPANSRGPGKPDLSAPSVADPAELRRRIEAGEWVVDLRDRTAFAAGHLAGSLNFGLDGQFVTYLGWLIPWGTPVTLLGETAEDVAEAQREMVRIGIDRPAAMATGGPEAWAGGEPLAAYERATFDDLKAALDKSPDGGEEFVVLDVRRNQERDEAHIPGSVHIPVHEVPDRLGEIPAGRVWVHCAGGYRAGVVAALLDARGRDVVAVDDSFDSALDLGLCRADETP</sequence>
<dbReference type="CDD" id="cd07724">
    <property type="entry name" value="POD-like_MBL-fold"/>
    <property type="match status" value="1"/>
</dbReference>
<dbReference type="Pfam" id="PF00581">
    <property type="entry name" value="Rhodanese"/>
    <property type="match status" value="2"/>
</dbReference>
<dbReference type="InterPro" id="IPR044528">
    <property type="entry name" value="POD-like_MBL-fold"/>
</dbReference>
<dbReference type="PANTHER" id="PTHR43084:SF1">
    <property type="entry name" value="PERSULFIDE DIOXYGENASE ETHE1, MITOCHONDRIAL"/>
    <property type="match status" value="1"/>
</dbReference>
<evidence type="ECO:0000256" key="1">
    <source>
        <dbReference type="ARBA" id="ARBA00022723"/>
    </source>
</evidence>
<dbReference type="GO" id="GO:0050313">
    <property type="term" value="F:sulfur dioxygenase activity"/>
    <property type="evidence" value="ECO:0007669"/>
    <property type="project" value="InterPro"/>
</dbReference>
<name>A0A1H9F3S9_9ACTN</name>
<dbReference type="RefSeq" id="WP_093659316.1">
    <property type="nucleotide sequence ID" value="NZ_FOET01000006.1"/>
</dbReference>
<keyword evidence="4" id="KW-1185">Reference proteome</keyword>
<protein>
    <submittedName>
        <fullName evidence="3">Glyoxylase, beta-lactamase superfamily II</fullName>
    </submittedName>
</protein>
<dbReference type="CDD" id="cd00158">
    <property type="entry name" value="RHOD"/>
    <property type="match status" value="1"/>
</dbReference>
<dbReference type="PANTHER" id="PTHR43084">
    <property type="entry name" value="PERSULFIDE DIOXYGENASE ETHE1"/>
    <property type="match status" value="1"/>
</dbReference>
<reference evidence="3 4" key="1">
    <citation type="submission" date="2016-10" db="EMBL/GenBank/DDBJ databases">
        <authorList>
            <person name="de Groot N.N."/>
        </authorList>
    </citation>
    <scope>NUCLEOTIDE SEQUENCE [LARGE SCALE GENOMIC DNA]</scope>
    <source>
        <strain evidence="3 4">CGMCC 4.3519</strain>
    </source>
</reference>
<dbReference type="PROSITE" id="PS50206">
    <property type="entry name" value="RHODANESE_3"/>
    <property type="match status" value="2"/>
</dbReference>
<dbReference type="InterPro" id="IPR036873">
    <property type="entry name" value="Rhodanese-like_dom_sf"/>
</dbReference>
<feature type="domain" description="Rhodanese" evidence="2">
    <location>
        <begin position="369"/>
        <end position="455"/>
    </location>
</feature>
<dbReference type="SUPFAM" id="SSF52821">
    <property type="entry name" value="Rhodanese/Cell cycle control phosphatase"/>
    <property type="match status" value="2"/>
</dbReference>
<dbReference type="SMART" id="SM00849">
    <property type="entry name" value="Lactamase_B"/>
    <property type="match status" value="1"/>
</dbReference>
<feature type="domain" description="Rhodanese" evidence="2">
    <location>
        <begin position="260"/>
        <end position="349"/>
    </location>
</feature>
<keyword evidence="1" id="KW-0479">Metal-binding</keyword>
<evidence type="ECO:0000313" key="3">
    <source>
        <dbReference type="EMBL" id="SEQ32519.1"/>
    </source>
</evidence>
<dbReference type="Proteomes" id="UP000199055">
    <property type="component" value="Unassembled WGS sequence"/>
</dbReference>
<dbReference type="SMART" id="SM00450">
    <property type="entry name" value="RHOD"/>
    <property type="match status" value="2"/>
</dbReference>
<dbReference type="Gene3D" id="3.40.250.10">
    <property type="entry name" value="Rhodanese-like domain"/>
    <property type="match status" value="2"/>
</dbReference>
<dbReference type="InterPro" id="IPR001279">
    <property type="entry name" value="Metallo-B-lactamas"/>
</dbReference>
<gene>
    <name evidence="3" type="ORF">SAMN05216481_10644</name>
</gene>
<proteinExistence type="predicted"/>
<dbReference type="STRING" id="403935.SAMN05216481_10644"/>
<dbReference type="GO" id="GO:0070813">
    <property type="term" value="P:hydrogen sulfide metabolic process"/>
    <property type="evidence" value="ECO:0007669"/>
    <property type="project" value="TreeGrafter"/>
</dbReference>
<organism evidence="3 4">
    <name type="scientific">Streptomyces radiopugnans</name>
    <dbReference type="NCBI Taxonomy" id="403935"/>
    <lineage>
        <taxon>Bacteria</taxon>
        <taxon>Bacillati</taxon>
        <taxon>Actinomycetota</taxon>
        <taxon>Actinomycetes</taxon>
        <taxon>Kitasatosporales</taxon>
        <taxon>Streptomycetaceae</taxon>
        <taxon>Streptomyces</taxon>
    </lineage>
</organism>
<dbReference type="InterPro" id="IPR001763">
    <property type="entry name" value="Rhodanese-like_dom"/>
</dbReference>
<dbReference type="EMBL" id="FOET01000006">
    <property type="protein sequence ID" value="SEQ32519.1"/>
    <property type="molecule type" value="Genomic_DNA"/>
</dbReference>
<evidence type="ECO:0000259" key="2">
    <source>
        <dbReference type="PROSITE" id="PS50206"/>
    </source>
</evidence>
<dbReference type="AlphaFoldDB" id="A0A1H9F3S9"/>